<dbReference type="NCBIfam" id="TIGR00154">
    <property type="entry name" value="ispE"/>
    <property type="match status" value="1"/>
</dbReference>
<comment type="similarity">
    <text evidence="1 10">Belongs to the GHMP kinase family. IspE subfamily.</text>
</comment>
<dbReference type="Pfam" id="PF08544">
    <property type="entry name" value="GHMP_kinases_C"/>
    <property type="match status" value="1"/>
</dbReference>
<organism evidence="13 14">
    <name type="scientific">Methylobrevis albus</name>
    <dbReference type="NCBI Taxonomy" id="2793297"/>
    <lineage>
        <taxon>Bacteria</taxon>
        <taxon>Pseudomonadati</taxon>
        <taxon>Pseudomonadota</taxon>
        <taxon>Alphaproteobacteria</taxon>
        <taxon>Hyphomicrobiales</taxon>
        <taxon>Pleomorphomonadaceae</taxon>
        <taxon>Methylobrevis</taxon>
    </lineage>
</organism>
<evidence type="ECO:0000256" key="6">
    <source>
        <dbReference type="ARBA" id="ARBA00022777"/>
    </source>
</evidence>
<dbReference type="EMBL" id="JADZLT010000050">
    <property type="protein sequence ID" value="MBH0238142.1"/>
    <property type="molecule type" value="Genomic_DNA"/>
</dbReference>
<keyword evidence="5 10" id="KW-0547">Nucleotide-binding</keyword>
<evidence type="ECO:0000256" key="5">
    <source>
        <dbReference type="ARBA" id="ARBA00022741"/>
    </source>
</evidence>
<keyword evidence="14" id="KW-1185">Reference proteome</keyword>
<dbReference type="Proteomes" id="UP000631694">
    <property type="component" value="Unassembled WGS sequence"/>
</dbReference>
<dbReference type="PANTHER" id="PTHR43527:SF2">
    <property type="entry name" value="4-DIPHOSPHOCYTIDYL-2-C-METHYL-D-ERYTHRITOL KINASE, CHLOROPLASTIC"/>
    <property type="match status" value="1"/>
</dbReference>
<feature type="active site" evidence="10">
    <location>
        <position position="144"/>
    </location>
</feature>
<keyword evidence="6 10" id="KW-0418">Kinase</keyword>
<dbReference type="Gene3D" id="3.30.70.890">
    <property type="entry name" value="GHMP kinase, C-terminal domain"/>
    <property type="match status" value="1"/>
</dbReference>
<feature type="domain" description="GHMP kinase C-terminal" evidence="12">
    <location>
        <begin position="220"/>
        <end position="278"/>
    </location>
</feature>
<dbReference type="SUPFAM" id="SSF54211">
    <property type="entry name" value="Ribosomal protein S5 domain 2-like"/>
    <property type="match status" value="1"/>
</dbReference>
<evidence type="ECO:0000259" key="11">
    <source>
        <dbReference type="Pfam" id="PF00288"/>
    </source>
</evidence>
<feature type="domain" description="GHMP kinase N-terminal" evidence="11">
    <location>
        <begin position="70"/>
        <end position="149"/>
    </location>
</feature>
<comment type="caution">
    <text evidence="13">The sequence shown here is derived from an EMBL/GenBank/DDBJ whole genome shotgun (WGS) entry which is preliminary data.</text>
</comment>
<dbReference type="GO" id="GO:0016114">
    <property type="term" value="P:terpenoid biosynthetic process"/>
    <property type="evidence" value="ECO:0007669"/>
    <property type="project" value="UniProtKB-UniRule"/>
</dbReference>
<evidence type="ECO:0000259" key="12">
    <source>
        <dbReference type="Pfam" id="PF08544"/>
    </source>
</evidence>
<comment type="pathway">
    <text evidence="10">Isoprenoid biosynthesis; isopentenyl diphosphate biosynthesis via DXP pathway; isopentenyl diphosphate from 1-deoxy-D-xylulose 5-phosphate: step 3/6.</text>
</comment>
<dbReference type="EC" id="2.7.1.148" evidence="2 10"/>
<evidence type="ECO:0000313" key="13">
    <source>
        <dbReference type="EMBL" id="MBH0238142.1"/>
    </source>
</evidence>
<dbReference type="InterPro" id="IPR020568">
    <property type="entry name" value="Ribosomal_Su5_D2-typ_SF"/>
</dbReference>
<evidence type="ECO:0000256" key="3">
    <source>
        <dbReference type="ARBA" id="ARBA00017473"/>
    </source>
</evidence>
<feature type="binding site" evidence="10">
    <location>
        <begin position="102"/>
        <end position="112"/>
    </location>
    <ligand>
        <name>ATP</name>
        <dbReference type="ChEBI" id="CHEBI:30616"/>
    </ligand>
</feature>
<evidence type="ECO:0000256" key="9">
    <source>
        <dbReference type="ARBA" id="ARBA00032554"/>
    </source>
</evidence>
<evidence type="ECO:0000256" key="7">
    <source>
        <dbReference type="ARBA" id="ARBA00022840"/>
    </source>
</evidence>
<comment type="function">
    <text evidence="10">Catalyzes the phosphorylation of the position 2 hydroxy group of 4-diphosphocytidyl-2C-methyl-D-erythritol.</text>
</comment>
<dbReference type="InterPro" id="IPR013750">
    <property type="entry name" value="GHMP_kinase_C_dom"/>
</dbReference>
<dbReference type="GO" id="GO:0019288">
    <property type="term" value="P:isopentenyl diphosphate biosynthetic process, methylerythritol 4-phosphate pathway"/>
    <property type="evidence" value="ECO:0007669"/>
    <property type="project" value="UniProtKB-UniRule"/>
</dbReference>
<feature type="active site" evidence="10">
    <location>
        <position position="11"/>
    </location>
</feature>
<dbReference type="HAMAP" id="MF_00061">
    <property type="entry name" value="IspE"/>
    <property type="match status" value="1"/>
</dbReference>
<dbReference type="GO" id="GO:0050515">
    <property type="term" value="F:4-(cytidine 5'-diphospho)-2-C-methyl-D-erythritol kinase activity"/>
    <property type="evidence" value="ECO:0007669"/>
    <property type="project" value="UniProtKB-UniRule"/>
</dbReference>
<keyword evidence="7 10" id="KW-0067">ATP-binding</keyword>
<dbReference type="NCBIfam" id="NF011202">
    <property type="entry name" value="PRK14608.1"/>
    <property type="match status" value="1"/>
</dbReference>
<dbReference type="SUPFAM" id="SSF55060">
    <property type="entry name" value="GHMP Kinase, C-terminal domain"/>
    <property type="match status" value="1"/>
</dbReference>
<evidence type="ECO:0000256" key="4">
    <source>
        <dbReference type="ARBA" id="ARBA00022679"/>
    </source>
</evidence>
<accession>A0A931I0L6</accession>
<evidence type="ECO:0000256" key="2">
    <source>
        <dbReference type="ARBA" id="ARBA00012052"/>
    </source>
</evidence>
<sequence>MDPRSEAARAKVNLALHVVGRRADGYHLIDTLVVFPPVVDRVAIRAGAGISLIVSGPTSRELERVAPQDNLVYRAALSLSAIAGIDVANGPGIEITLDKHLPTEAGIGGGSADAAAAIRLFAELWNLDLADPRITDLARRLGADVPMCIASVPLRARGIGEVVSPLPALPPAGLLLVNPRLRVSTAAVFARLGTYANPPIDEDCDFGSVEGLITTLTGMRNDLQPAALGLEPGIGGVLDALEALPGARVVRMSGSGATCFALFGDPEAAAAAGERLAATQPGWWIAASPLA</sequence>
<dbReference type="InterPro" id="IPR036554">
    <property type="entry name" value="GHMP_kinase_C_sf"/>
</dbReference>
<dbReference type="RefSeq" id="WP_197311233.1">
    <property type="nucleotide sequence ID" value="NZ_JADZLT010000050.1"/>
</dbReference>
<dbReference type="Gene3D" id="3.30.230.10">
    <property type="match status" value="1"/>
</dbReference>
<dbReference type="InterPro" id="IPR014721">
    <property type="entry name" value="Ribsml_uS5_D2-typ_fold_subgr"/>
</dbReference>
<evidence type="ECO:0000256" key="1">
    <source>
        <dbReference type="ARBA" id="ARBA00009684"/>
    </source>
</evidence>
<dbReference type="InterPro" id="IPR006204">
    <property type="entry name" value="GHMP_kinase_N_dom"/>
</dbReference>
<dbReference type="GO" id="GO:0005524">
    <property type="term" value="F:ATP binding"/>
    <property type="evidence" value="ECO:0007669"/>
    <property type="project" value="UniProtKB-UniRule"/>
</dbReference>
<dbReference type="InterPro" id="IPR004424">
    <property type="entry name" value="IspE"/>
</dbReference>
<comment type="catalytic activity">
    <reaction evidence="10">
        <text>4-CDP-2-C-methyl-D-erythritol + ATP = 4-CDP-2-C-methyl-D-erythritol 2-phosphate + ADP + H(+)</text>
        <dbReference type="Rhea" id="RHEA:18437"/>
        <dbReference type="ChEBI" id="CHEBI:15378"/>
        <dbReference type="ChEBI" id="CHEBI:30616"/>
        <dbReference type="ChEBI" id="CHEBI:57823"/>
        <dbReference type="ChEBI" id="CHEBI:57919"/>
        <dbReference type="ChEBI" id="CHEBI:456216"/>
        <dbReference type="EC" id="2.7.1.148"/>
    </reaction>
</comment>
<gene>
    <name evidence="10" type="primary">ispE</name>
    <name evidence="13" type="ORF">I5731_09940</name>
</gene>
<proteinExistence type="inferred from homology"/>
<protein>
    <recommendedName>
        <fullName evidence="3 10">4-diphosphocytidyl-2-C-methyl-D-erythritol kinase</fullName>
        <shortName evidence="10">CMK</shortName>
        <ecNumber evidence="2 10">2.7.1.148</ecNumber>
    </recommendedName>
    <alternativeName>
        <fullName evidence="9 10">4-(cytidine-5'-diphospho)-2-C-methyl-D-erythritol kinase</fullName>
    </alternativeName>
</protein>
<evidence type="ECO:0000256" key="10">
    <source>
        <dbReference type="HAMAP-Rule" id="MF_00061"/>
    </source>
</evidence>
<keyword evidence="4 10" id="KW-0808">Transferase</keyword>
<keyword evidence="8 10" id="KW-0414">Isoprene biosynthesis</keyword>
<dbReference type="AlphaFoldDB" id="A0A931I0L6"/>
<reference evidence="13" key="1">
    <citation type="submission" date="2020-12" db="EMBL/GenBank/DDBJ databases">
        <title>Methylobrevis albus sp. nov., isolated from fresh water lack sediment.</title>
        <authorList>
            <person name="Zou Q."/>
        </authorList>
    </citation>
    <scope>NUCLEOTIDE SEQUENCE</scope>
    <source>
        <strain evidence="13">L22</strain>
    </source>
</reference>
<dbReference type="PANTHER" id="PTHR43527">
    <property type="entry name" value="4-DIPHOSPHOCYTIDYL-2-C-METHYL-D-ERYTHRITOL KINASE, CHLOROPLASTIC"/>
    <property type="match status" value="1"/>
</dbReference>
<evidence type="ECO:0000313" key="14">
    <source>
        <dbReference type="Proteomes" id="UP000631694"/>
    </source>
</evidence>
<dbReference type="PIRSF" id="PIRSF010376">
    <property type="entry name" value="IspE"/>
    <property type="match status" value="1"/>
</dbReference>
<name>A0A931I0L6_9HYPH</name>
<dbReference type="Pfam" id="PF00288">
    <property type="entry name" value="GHMP_kinases_N"/>
    <property type="match status" value="1"/>
</dbReference>
<evidence type="ECO:0000256" key="8">
    <source>
        <dbReference type="ARBA" id="ARBA00023229"/>
    </source>
</evidence>